<dbReference type="InterPro" id="IPR002716">
    <property type="entry name" value="PIN_dom"/>
</dbReference>
<name>A0ABU4ZIH3_9HYPH</name>
<comment type="caution">
    <text evidence="9">The sequence shown here is derived from an EMBL/GenBank/DDBJ whole genome shotgun (WGS) entry which is preliminary data.</text>
</comment>
<dbReference type="PANTHER" id="PTHR33653:SF1">
    <property type="entry name" value="RIBONUCLEASE VAPC2"/>
    <property type="match status" value="1"/>
</dbReference>
<evidence type="ECO:0000256" key="4">
    <source>
        <dbReference type="ARBA" id="ARBA00022723"/>
    </source>
</evidence>
<dbReference type="CDD" id="cd18746">
    <property type="entry name" value="PIN_VapC4-5_FitB-like"/>
    <property type="match status" value="1"/>
</dbReference>
<dbReference type="Gene3D" id="3.40.50.1010">
    <property type="entry name" value="5'-nuclease"/>
    <property type="match status" value="1"/>
</dbReference>
<dbReference type="PANTHER" id="PTHR33653">
    <property type="entry name" value="RIBONUCLEASE VAPC2"/>
    <property type="match status" value="1"/>
</dbReference>
<dbReference type="InterPro" id="IPR029060">
    <property type="entry name" value="PIN-like_dom_sf"/>
</dbReference>
<evidence type="ECO:0000313" key="9">
    <source>
        <dbReference type="EMBL" id="MDX8525173.1"/>
    </source>
</evidence>
<gene>
    <name evidence="9" type="ORF">RFM68_11690</name>
</gene>
<dbReference type="RefSeq" id="WP_320233119.1">
    <property type="nucleotide sequence ID" value="NZ_JAVIJF010000007.1"/>
</dbReference>
<evidence type="ECO:0000313" key="10">
    <source>
        <dbReference type="Proteomes" id="UP001276840"/>
    </source>
</evidence>
<evidence type="ECO:0000259" key="8">
    <source>
        <dbReference type="Pfam" id="PF01850"/>
    </source>
</evidence>
<keyword evidence="3" id="KW-0540">Nuclease</keyword>
<keyword evidence="4" id="KW-0479">Metal-binding</keyword>
<keyword evidence="2" id="KW-1277">Toxin-antitoxin system</keyword>
<evidence type="ECO:0000256" key="7">
    <source>
        <dbReference type="ARBA" id="ARBA00038093"/>
    </source>
</evidence>
<comment type="cofactor">
    <cofactor evidence="1">
        <name>Mg(2+)</name>
        <dbReference type="ChEBI" id="CHEBI:18420"/>
    </cofactor>
</comment>
<evidence type="ECO:0000256" key="2">
    <source>
        <dbReference type="ARBA" id="ARBA00022649"/>
    </source>
</evidence>
<evidence type="ECO:0000256" key="1">
    <source>
        <dbReference type="ARBA" id="ARBA00001946"/>
    </source>
</evidence>
<dbReference type="Proteomes" id="UP001276840">
    <property type="component" value="Unassembled WGS sequence"/>
</dbReference>
<dbReference type="Pfam" id="PF01850">
    <property type="entry name" value="PIN"/>
    <property type="match status" value="1"/>
</dbReference>
<keyword evidence="6" id="KW-0460">Magnesium</keyword>
<dbReference type="EMBL" id="JAVIJF010000007">
    <property type="protein sequence ID" value="MDX8525173.1"/>
    <property type="molecule type" value="Genomic_DNA"/>
</dbReference>
<evidence type="ECO:0000256" key="6">
    <source>
        <dbReference type="ARBA" id="ARBA00022842"/>
    </source>
</evidence>
<dbReference type="InterPro" id="IPR050556">
    <property type="entry name" value="Type_II_TA_system_RNase"/>
</dbReference>
<keyword evidence="5" id="KW-0378">Hydrolase</keyword>
<organism evidence="9 10">
    <name type="scientific">Mesorhizobium montanum</name>
    <dbReference type="NCBI Taxonomy" id="3072323"/>
    <lineage>
        <taxon>Bacteria</taxon>
        <taxon>Pseudomonadati</taxon>
        <taxon>Pseudomonadota</taxon>
        <taxon>Alphaproteobacteria</taxon>
        <taxon>Hyphomicrobiales</taxon>
        <taxon>Phyllobacteriaceae</taxon>
        <taxon>Mesorhizobium</taxon>
    </lineage>
</organism>
<sequence>MFLLDTNVVSAARKHKASVADWLVRQDRQSFFLSVITLGEIARGIEMKRRNDLDAANHLATWFHGLRHSYGNRILDIDEKTAAEWGRISALRTRGDADGLIAATALVHDLILVTRNVADFEDTGVTIFNPWESSS</sequence>
<keyword evidence="10" id="KW-1185">Reference proteome</keyword>
<accession>A0ABU4ZIH3</accession>
<evidence type="ECO:0000256" key="3">
    <source>
        <dbReference type="ARBA" id="ARBA00022722"/>
    </source>
</evidence>
<evidence type="ECO:0000256" key="5">
    <source>
        <dbReference type="ARBA" id="ARBA00022801"/>
    </source>
</evidence>
<protein>
    <submittedName>
        <fullName evidence="9">Type II toxin-antitoxin system VapC family toxin</fullName>
    </submittedName>
</protein>
<reference evidence="9 10" key="1">
    <citation type="submission" date="2023-08" db="EMBL/GenBank/DDBJ databases">
        <title>Implementing the SeqCode for naming new Mesorhizobium species isolated from Vachellia karroo root nodules.</title>
        <authorList>
            <person name="Van Lill M."/>
        </authorList>
    </citation>
    <scope>NUCLEOTIDE SEQUENCE [LARGE SCALE GENOMIC DNA]</scope>
    <source>
        <strain evidence="9 10">MSK 1335</strain>
    </source>
</reference>
<dbReference type="SUPFAM" id="SSF88723">
    <property type="entry name" value="PIN domain-like"/>
    <property type="match status" value="1"/>
</dbReference>
<feature type="domain" description="PIN" evidence="8">
    <location>
        <begin position="3"/>
        <end position="117"/>
    </location>
</feature>
<comment type="similarity">
    <text evidence="7">Belongs to the PINc/VapC protein family.</text>
</comment>
<proteinExistence type="inferred from homology"/>